<protein>
    <submittedName>
        <fullName evidence="3">Uncharacterized protein</fullName>
    </submittedName>
</protein>
<keyword evidence="4" id="KW-1185">Reference proteome</keyword>
<feature type="compositionally biased region" description="Basic and acidic residues" evidence="1">
    <location>
        <begin position="9"/>
        <end position="23"/>
    </location>
</feature>
<keyword evidence="2" id="KW-0472">Membrane</keyword>
<dbReference type="RefSeq" id="WP_170185621.1">
    <property type="nucleotide sequence ID" value="NZ_BAAAPR010000003.1"/>
</dbReference>
<reference evidence="3 4" key="1">
    <citation type="submission" date="2019-06" db="EMBL/GenBank/DDBJ databases">
        <title>Sequencing the genomes of 1000 actinobacteria strains.</title>
        <authorList>
            <person name="Klenk H.-P."/>
        </authorList>
    </citation>
    <scope>NUCLEOTIDE SEQUENCE [LARGE SCALE GENOMIC DNA]</scope>
    <source>
        <strain evidence="3 4">DSM 18607</strain>
    </source>
</reference>
<feature type="region of interest" description="Disordered" evidence="1">
    <location>
        <begin position="1"/>
        <end position="23"/>
    </location>
</feature>
<dbReference type="EMBL" id="VFMN01000001">
    <property type="protein sequence ID" value="TQJ08801.1"/>
    <property type="molecule type" value="Genomic_DNA"/>
</dbReference>
<comment type="caution">
    <text evidence="3">The sequence shown here is derived from an EMBL/GenBank/DDBJ whole genome shotgun (WGS) entry which is preliminary data.</text>
</comment>
<accession>A0A542E0C5</accession>
<dbReference type="Proteomes" id="UP000317893">
    <property type="component" value="Unassembled WGS sequence"/>
</dbReference>
<evidence type="ECO:0000313" key="4">
    <source>
        <dbReference type="Proteomes" id="UP000317893"/>
    </source>
</evidence>
<name>A0A542E0C5_9MICO</name>
<evidence type="ECO:0000256" key="2">
    <source>
        <dbReference type="SAM" id="Phobius"/>
    </source>
</evidence>
<evidence type="ECO:0000313" key="3">
    <source>
        <dbReference type="EMBL" id="TQJ08801.1"/>
    </source>
</evidence>
<feature type="compositionally biased region" description="Low complexity" evidence="1">
    <location>
        <begin position="112"/>
        <end position="136"/>
    </location>
</feature>
<dbReference type="AlphaFoldDB" id="A0A542E0C5"/>
<proteinExistence type="predicted"/>
<keyword evidence="2" id="KW-0812">Transmembrane</keyword>
<sequence>MDVDALGGPEREPGRHTAPEGREGPRTVAVLAVAALLGLLAVGGVFWLVTSGLGGSTTGGGAAAAAPAVSTSGSSTTTTPDEGPTTITSTLTSTSRTTTPSPTLDLPPPELPTYTLAPTATVPAGTTAPAPNRSTPAPKPPPTTAPAQPRVTNAQLSCKRTRNAVKGTLSFTTTAPVQAYLVGGGKVASGVRGPGSVTMTVNGGDGAGYCLATVGGQTLGPVPAR</sequence>
<feature type="region of interest" description="Disordered" evidence="1">
    <location>
        <begin position="56"/>
        <end position="153"/>
    </location>
</feature>
<gene>
    <name evidence="3" type="ORF">FB458_1896</name>
</gene>
<feature type="transmembrane region" description="Helical" evidence="2">
    <location>
        <begin position="28"/>
        <end position="49"/>
    </location>
</feature>
<feature type="compositionally biased region" description="Low complexity" evidence="1">
    <location>
        <begin position="63"/>
        <end position="104"/>
    </location>
</feature>
<evidence type="ECO:0000256" key="1">
    <source>
        <dbReference type="SAM" id="MobiDB-lite"/>
    </source>
</evidence>
<keyword evidence="2" id="KW-1133">Transmembrane helix</keyword>
<organism evidence="3 4">
    <name type="scientific">Lapillicoccus jejuensis</name>
    <dbReference type="NCBI Taxonomy" id="402171"/>
    <lineage>
        <taxon>Bacteria</taxon>
        <taxon>Bacillati</taxon>
        <taxon>Actinomycetota</taxon>
        <taxon>Actinomycetes</taxon>
        <taxon>Micrococcales</taxon>
        <taxon>Intrasporangiaceae</taxon>
        <taxon>Lapillicoccus</taxon>
    </lineage>
</organism>